<dbReference type="Proteomes" id="UP000271925">
    <property type="component" value="Unassembled WGS sequence"/>
</dbReference>
<comment type="subunit">
    <text evidence="1">Homodimer.</text>
</comment>
<dbReference type="AlphaFoldDB" id="A0A3P1C0R6"/>
<evidence type="ECO:0000313" key="4">
    <source>
        <dbReference type="EMBL" id="RRB06799.1"/>
    </source>
</evidence>
<evidence type="ECO:0000256" key="1">
    <source>
        <dbReference type="ARBA" id="ARBA00011738"/>
    </source>
</evidence>
<gene>
    <name evidence="4" type="ORF">EHT25_03115</name>
</gene>
<dbReference type="InterPro" id="IPR011008">
    <property type="entry name" value="Dimeric_a/b-barrel"/>
</dbReference>
<dbReference type="SUPFAM" id="SSF54909">
    <property type="entry name" value="Dimeric alpha+beta barrel"/>
    <property type="match status" value="1"/>
</dbReference>
<feature type="transmembrane region" description="Helical" evidence="2">
    <location>
        <begin position="6"/>
        <end position="26"/>
    </location>
</feature>
<dbReference type="EMBL" id="RQJO01000007">
    <property type="protein sequence ID" value="RRB06799.1"/>
    <property type="molecule type" value="Genomic_DNA"/>
</dbReference>
<comment type="caution">
    <text evidence="4">The sequence shown here is derived from an EMBL/GenBank/DDBJ whole genome shotgun (WGS) entry which is preliminary data.</text>
</comment>
<dbReference type="InterPro" id="IPR044662">
    <property type="entry name" value="HS1/DABB1-like"/>
</dbReference>
<evidence type="ECO:0000313" key="5">
    <source>
        <dbReference type="Proteomes" id="UP000271925"/>
    </source>
</evidence>
<dbReference type="Gene3D" id="3.30.70.100">
    <property type="match status" value="1"/>
</dbReference>
<organism evidence="4 5">
    <name type="scientific">Larkinella rosea</name>
    <dbReference type="NCBI Taxonomy" id="2025312"/>
    <lineage>
        <taxon>Bacteria</taxon>
        <taxon>Pseudomonadati</taxon>
        <taxon>Bacteroidota</taxon>
        <taxon>Cytophagia</taxon>
        <taxon>Cytophagales</taxon>
        <taxon>Spirosomataceae</taxon>
        <taxon>Larkinella</taxon>
    </lineage>
</organism>
<dbReference type="PANTHER" id="PTHR33178:SF10">
    <property type="entry name" value="STRESS-RESPONSE A_B BARREL DOMAIN-CONTAINING PROTEIN"/>
    <property type="match status" value="1"/>
</dbReference>
<accession>A0A3P1C0R6</accession>
<protein>
    <submittedName>
        <fullName evidence="4">Dabb family protein</fullName>
    </submittedName>
</protein>
<keyword evidence="2" id="KW-1133">Transmembrane helix</keyword>
<keyword evidence="2" id="KW-0812">Transmembrane</keyword>
<name>A0A3P1C0R6_9BACT</name>
<dbReference type="PROSITE" id="PS51502">
    <property type="entry name" value="S_R_A_B_BARREL"/>
    <property type="match status" value="1"/>
</dbReference>
<keyword evidence="5" id="KW-1185">Reference proteome</keyword>
<dbReference type="OrthoDB" id="958757at2"/>
<dbReference type="Pfam" id="PF07876">
    <property type="entry name" value="Dabb"/>
    <property type="match status" value="1"/>
</dbReference>
<sequence length="133" mass="15372">MKRKSFGYGLILLFFGVFGLVIYGAYSPARKAQKQRIVCFKFKEGTKNEAIEQHMREFAALKHEIPQIISYTSGKTLSGDGGVSSEYDVMHYLTFQSEADIETFNKNEKQRQFLKNNRGSWEKVFIINSDIRQ</sequence>
<proteinExistence type="predicted"/>
<dbReference type="SMART" id="SM00886">
    <property type="entry name" value="Dabb"/>
    <property type="match status" value="1"/>
</dbReference>
<evidence type="ECO:0000256" key="2">
    <source>
        <dbReference type="SAM" id="Phobius"/>
    </source>
</evidence>
<dbReference type="PANTHER" id="PTHR33178">
    <property type="match status" value="1"/>
</dbReference>
<reference evidence="4 5" key="1">
    <citation type="submission" date="2018-11" db="EMBL/GenBank/DDBJ databases">
        <authorList>
            <person name="Zhou Z."/>
            <person name="Wang G."/>
        </authorList>
    </citation>
    <scope>NUCLEOTIDE SEQUENCE [LARGE SCALE GENOMIC DNA]</scope>
    <source>
        <strain evidence="4 5">KCTC52004</strain>
    </source>
</reference>
<dbReference type="RefSeq" id="WP_124870515.1">
    <property type="nucleotide sequence ID" value="NZ_RQJO01000007.1"/>
</dbReference>
<evidence type="ECO:0000259" key="3">
    <source>
        <dbReference type="PROSITE" id="PS51502"/>
    </source>
</evidence>
<feature type="domain" description="Stress-response A/B barrel" evidence="3">
    <location>
        <begin position="34"/>
        <end position="129"/>
    </location>
</feature>
<keyword evidence="2" id="KW-0472">Membrane</keyword>
<dbReference type="InterPro" id="IPR013097">
    <property type="entry name" value="Dabb"/>
</dbReference>